<dbReference type="Pfam" id="PF07075">
    <property type="entry name" value="NamZ_N"/>
    <property type="match status" value="1"/>
</dbReference>
<protein>
    <submittedName>
        <fullName evidence="3">DUF1343 domain-containing protein</fullName>
    </submittedName>
</protein>
<evidence type="ECO:0000259" key="1">
    <source>
        <dbReference type="Pfam" id="PF07075"/>
    </source>
</evidence>
<dbReference type="InterPro" id="IPR048503">
    <property type="entry name" value="NamZ_C"/>
</dbReference>
<organism evidence="3 4">
    <name type="scientific">Pelagicoccus albus</name>
    <dbReference type="NCBI Taxonomy" id="415222"/>
    <lineage>
        <taxon>Bacteria</taxon>
        <taxon>Pseudomonadati</taxon>
        <taxon>Verrucomicrobiota</taxon>
        <taxon>Opitutia</taxon>
        <taxon>Puniceicoccales</taxon>
        <taxon>Pelagicoccaceae</taxon>
        <taxon>Pelagicoccus</taxon>
    </lineage>
</organism>
<reference evidence="3 4" key="1">
    <citation type="submission" date="2020-07" db="EMBL/GenBank/DDBJ databases">
        <authorList>
            <person name="Feng X."/>
        </authorList>
    </citation>
    <scope>NUCLEOTIDE SEQUENCE [LARGE SCALE GENOMIC DNA]</scope>
    <source>
        <strain evidence="3 4">JCM23202</strain>
    </source>
</reference>
<dbReference type="PANTHER" id="PTHR42915">
    <property type="entry name" value="HYPOTHETICAL 460 KDA PROTEIN IN FEUA-SIGW INTERGENIC REGION [PRECURSOR]"/>
    <property type="match status" value="1"/>
</dbReference>
<evidence type="ECO:0000313" key="3">
    <source>
        <dbReference type="EMBL" id="MBC2606803.1"/>
    </source>
</evidence>
<dbReference type="GO" id="GO:0033922">
    <property type="term" value="F:peptidoglycan beta-N-acetylmuramidase activity"/>
    <property type="evidence" value="ECO:0007669"/>
    <property type="project" value="InterPro"/>
</dbReference>
<dbReference type="EMBL" id="JACHVC010000012">
    <property type="protein sequence ID" value="MBC2606803.1"/>
    <property type="molecule type" value="Genomic_DNA"/>
</dbReference>
<dbReference type="Gene3D" id="3.40.50.12170">
    <property type="entry name" value="Uncharacterised protein PF07075, DUF1343"/>
    <property type="match status" value="1"/>
</dbReference>
<name>A0A7X1B6X1_9BACT</name>
<comment type="caution">
    <text evidence="3">The sequence shown here is derived from an EMBL/GenBank/DDBJ whole genome shotgun (WGS) entry which is preliminary data.</text>
</comment>
<dbReference type="Proteomes" id="UP000526501">
    <property type="component" value="Unassembled WGS sequence"/>
</dbReference>
<dbReference type="PANTHER" id="PTHR42915:SF1">
    <property type="entry name" value="PEPTIDOGLYCAN BETA-N-ACETYLMURAMIDASE NAMZ"/>
    <property type="match status" value="1"/>
</dbReference>
<evidence type="ECO:0000313" key="4">
    <source>
        <dbReference type="Proteomes" id="UP000526501"/>
    </source>
</evidence>
<proteinExistence type="predicted"/>
<dbReference type="PIRSF" id="PIRSF016719">
    <property type="entry name" value="UCP016719"/>
    <property type="match status" value="1"/>
</dbReference>
<dbReference type="InterPro" id="IPR048502">
    <property type="entry name" value="NamZ_N"/>
</dbReference>
<gene>
    <name evidence="3" type="ORF">H5P27_12185</name>
</gene>
<keyword evidence="4" id="KW-1185">Reference proteome</keyword>
<sequence>MPNPSRGSNFAFFMRCAPTKKQGFSPIILILLSLIASCLLPVAAVGQDIQQTNTPQRTLLGIDVLAASNFDELENRRVGLLTHPAGVNRYGVSSIRVLHSAQNVNLTTLFGPEHGIYGDEKADVPVLDKIDSRTGLHVYSLYGKYRKPTPEMLSNIDTLVIDLQDIGTRSYTFVSCMKLALEACFENGKEVVILDRPNPLGGLKVDGPPLEEQWMSYVGSFQVPYVHGLTIGELARMAVSTPGILNITEEQRLNGTLKVVTMEGWNRYMSWPQTGLRWVATSPFIPDFESVVGYPMTGLGAQLGGFKHGIGSEYPFRCLRYGAMDIDQLHAELKACNIPGISFTKKKTNQGTGLYVRVTNWKTWRPTELSFYMMQLTAKFEAGNPFAQATEAQANLFNKHTGSSGWWTQLTQRGEHANVSGYITLWQRQAQQFQIESRKFWLYD</sequence>
<dbReference type="Pfam" id="PF20732">
    <property type="entry name" value="NamZ_C"/>
    <property type="match status" value="1"/>
</dbReference>
<dbReference type="Gene3D" id="3.90.1150.140">
    <property type="match status" value="1"/>
</dbReference>
<evidence type="ECO:0000259" key="2">
    <source>
        <dbReference type="Pfam" id="PF20732"/>
    </source>
</evidence>
<accession>A0A7X1B6X1</accession>
<feature type="domain" description="Peptidoglycan beta-N-acetylmuramidase NamZ C-terminal" evidence="2">
    <location>
        <begin position="293"/>
        <end position="443"/>
    </location>
</feature>
<dbReference type="AlphaFoldDB" id="A0A7X1B6X1"/>
<feature type="domain" description="Peptidoglycan beta-N-acetylmuramidase NamZ N-terminal" evidence="1">
    <location>
        <begin position="78"/>
        <end position="288"/>
    </location>
</feature>
<dbReference type="InterPro" id="IPR008302">
    <property type="entry name" value="NamZ"/>
</dbReference>